<name>X1Q829_9ZZZZ</name>
<gene>
    <name evidence="2" type="ORF">S12H4_10590</name>
</gene>
<feature type="transmembrane region" description="Helical" evidence="1">
    <location>
        <begin position="199"/>
        <end position="219"/>
    </location>
</feature>
<dbReference type="Pfam" id="PF00771">
    <property type="entry name" value="FHIPEP"/>
    <property type="match status" value="1"/>
</dbReference>
<feature type="transmembrane region" description="Helical" evidence="1">
    <location>
        <begin position="41"/>
        <end position="60"/>
    </location>
</feature>
<comment type="caution">
    <text evidence="2">The sequence shown here is derived from an EMBL/GenBank/DDBJ whole genome shotgun (WGS) entry which is preliminary data.</text>
</comment>
<sequence>MNGEGKLSSLATQRTDIIFAVGIVGIIGIMIVPLPPFLLDMLLSFNLSCAFIVFLLTVYIDKPLDFSVFPSLLLLSTLFRLSLNICSTRLILLQGYAGKVIQSFGYFVVGGNYIVGMIVFFILVIINFIVITKGATRISEVAARFTLDAMPGRQMSIDADLNAGMITADEARERRKEIERQADFYGSMDGASKFVRGDAIVAIIILFINIIGGLSIGILQKHMSVAEALQTYALLTVGDGMVSQVP</sequence>
<feature type="transmembrane region" description="Helical" evidence="1">
    <location>
        <begin position="17"/>
        <end position="34"/>
    </location>
</feature>
<keyword evidence="1" id="KW-0472">Membrane</keyword>
<feature type="non-terminal residue" evidence="2">
    <location>
        <position position="246"/>
    </location>
</feature>
<dbReference type="EMBL" id="BARW01004559">
    <property type="protein sequence ID" value="GAI64388.1"/>
    <property type="molecule type" value="Genomic_DNA"/>
</dbReference>
<dbReference type="InterPro" id="IPR001712">
    <property type="entry name" value="T3SS_FHIPEP"/>
</dbReference>
<dbReference type="GO" id="GO:0009306">
    <property type="term" value="P:protein secretion"/>
    <property type="evidence" value="ECO:0007669"/>
    <property type="project" value="InterPro"/>
</dbReference>
<dbReference type="PANTHER" id="PTHR30161">
    <property type="entry name" value="FLAGELLAR EXPORT PROTEIN, MEMBRANE FLHA SUBUNIT-RELATED"/>
    <property type="match status" value="1"/>
</dbReference>
<keyword evidence="1" id="KW-1133">Transmembrane helix</keyword>
<dbReference type="GO" id="GO:0005886">
    <property type="term" value="C:plasma membrane"/>
    <property type="evidence" value="ECO:0007669"/>
    <property type="project" value="TreeGrafter"/>
</dbReference>
<feature type="transmembrane region" description="Helical" evidence="1">
    <location>
        <begin position="72"/>
        <end position="92"/>
    </location>
</feature>
<accession>X1Q829</accession>
<evidence type="ECO:0000313" key="2">
    <source>
        <dbReference type="EMBL" id="GAI64388.1"/>
    </source>
</evidence>
<reference evidence="2" key="1">
    <citation type="journal article" date="2014" name="Front. Microbiol.">
        <title>High frequency of phylogenetically diverse reductive dehalogenase-homologous genes in deep subseafloor sedimentary metagenomes.</title>
        <authorList>
            <person name="Kawai M."/>
            <person name="Futagami T."/>
            <person name="Toyoda A."/>
            <person name="Takaki Y."/>
            <person name="Nishi S."/>
            <person name="Hori S."/>
            <person name="Arai W."/>
            <person name="Tsubouchi T."/>
            <person name="Morono Y."/>
            <person name="Uchiyama I."/>
            <person name="Ito T."/>
            <person name="Fujiyama A."/>
            <person name="Inagaki F."/>
            <person name="Takami H."/>
        </authorList>
    </citation>
    <scope>NUCLEOTIDE SEQUENCE</scope>
    <source>
        <strain evidence="2">Expedition CK06-06</strain>
    </source>
</reference>
<keyword evidence="1" id="KW-0812">Transmembrane</keyword>
<dbReference type="PRINTS" id="PR00949">
    <property type="entry name" value="TYPE3IMAPROT"/>
</dbReference>
<dbReference type="PANTHER" id="PTHR30161:SF1">
    <property type="entry name" value="FLAGELLAR BIOSYNTHESIS PROTEIN FLHA-RELATED"/>
    <property type="match status" value="1"/>
</dbReference>
<protein>
    <recommendedName>
        <fullName evidence="3">EscV/YscV/HrcV family type III secretion system export apparatus protein</fullName>
    </recommendedName>
</protein>
<feature type="transmembrane region" description="Helical" evidence="1">
    <location>
        <begin position="104"/>
        <end position="131"/>
    </location>
</feature>
<dbReference type="GO" id="GO:0044780">
    <property type="term" value="P:bacterial-type flagellum assembly"/>
    <property type="evidence" value="ECO:0007669"/>
    <property type="project" value="TreeGrafter"/>
</dbReference>
<proteinExistence type="predicted"/>
<dbReference type="AlphaFoldDB" id="X1Q829"/>
<organism evidence="2">
    <name type="scientific">marine sediment metagenome</name>
    <dbReference type="NCBI Taxonomy" id="412755"/>
    <lineage>
        <taxon>unclassified sequences</taxon>
        <taxon>metagenomes</taxon>
        <taxon>ecological metagenomes</taxon>
    </lineage>
</organism>
<evidence type="ECO:0008006" key="3">
    <source>
        <dbReference type="Google" id="ProtNLM"/>
    </source>
</evidence>
<evidence type="ECO:0000256" key="1">
    <source>
        <dbReference type="SAM" id="Phobius"/>
    </source>
</evidence>